<protein>
    <submittedName>
        <fullName evidence="1">Uncharacterized protein</fullName>
    </submittedName>
</protein>
<comment type="caution">
    <text evidence="1">The sequence shown here is derived from an EMBL/GenBank/DDBJ whole genome shotgun (WGS) entry which is preliminary data.</text>
</comment>
<evidence type="ECO:0000313" key="2">
    <source>
        <dbReference type="Proteomes" id="UP001145114"/>
    </source>
</evidence>
<evidence type="ECO:0000313" key="1">
    <source>
        <dbReference type="EMBL" id="KAJ1674556.1"/>
    </source>
</evidence>
<accession>A0ACC1HDZ4</accession>
<feature type="non-terminal residue" evidence="1">
    <location>
        <position position="141"/>
    </location>
</feature>
<reference evidence="1" key="1">
    <citation type="submission" date="2022-06" db="EMBL/GenBank/DDBJ databases">
        <title>Phylogenomic reconstructions and comparative analyses of Kickxellomycotina fungi.</title>
        <authorList>
            <person name="Reynolds N.K."/>
            <person name="Stajich J.E."/>
            <person name="Barry K."/>
            <person name="Grigoriev I.V."/>
            <person name="Crous P."/>
            <person name="Smith M.E."/>
        </authorList>
    </citation>
    <scope>NUCLEOTIDE SEQUENCE</scope>
    <source>
        <strain evidence="1">RSA 2271</strain>
    </source>
</reference>
<keyword evidence="2" id="KW-1185">Reference proteome</keyword>
<organism evidence="1 2">
    <name type="scientific">Spiromyces aspiralis</name>
    <dbReference type="NCBI Taxonomy" id="68401"/>
    <lineage>
        <taxon>Eukaryota</taxon>
        <taxon>Fungi</taxon>
        <taxon>Fungi incertae sedis</taxon>
        <taxon>Zoopagomycota</taxon>
        <taxon>Kickxellomycotina</taxon>
        <taxon>Kickxellomycetes</taxon>
        <taxon>Kickxellales</taxon>
        <taxon>Kickxellaceae</taxon>
        <taxon>Spiromyces</taxon>
    </lineage>
</organism>
<gene>
    <name evidence="1" type="ORF">EV182_003042</name>
</gene>
<name>A0ACC1HDZ4_9FUNG</name>
<sequence>MLLTFDSYGLPEDYYKVHETDKDLPPEILQDLVGEVIKIFHSVRWCLTHTAITRVKFRAGSIPPITYNIMTCIALINVSVTGSTAALGRIDKGLHLRYYMRSLRYVESVVEEPTLDNIVGLLWMAMYEGSTGRMTQMRYHT</sequence>
<dbReference type="Proteomes" id="UP001145114">
    <property type="component" value="Unassembled WGS sequence"/>
</dbReference>
<proteinExistence type="predicted"/>
<dbReference type="EMBL" id="JAMZIH010005866">
    <property type="protein sequence ID" value="KAJ1674556.1"/>
    <property type="molecule type" value="Genomic_DNA"/>
</dbReference>